<reference evidence="2" key="1">
    <citation type="journal article" date="2019" name="Int. J. Syst. Evol. Microbiol.">
        <title>The Global Catalogue of Microorganisms (GCM) 10K type strain sequencing project: providing services to taxonomists for standard genome sequencing and annotation.</title>
        <authorList>
            <consortium name="The Broad Institute Genomics Platform"/>
            <consortium name="The Broad Institute Genome Sequencing Center for Infectious Disease"/>
            <person name="Wu L."/>
            <person name="Ma J."/>
        </authorList>
    </citation>
    <scope>NUCLEOTIDE SEQUENCE [LARGE SCALE GENOMIC DNA]</scope>
    <source>
        <strain evidence="2">CCUG 49679</strain>
    </source>
</reference>
<dbReference type="EMBL" id="JBHSEO010000055">
    <property type="protein sequence ID" value="MFC4416835.1"/>
    <property type="molecule type" value="Genomic_DNA"/>
</dbReference>
<gene>
    <name evidence="1" type="ORF">ACFO0E_10485</name>
</gene>
<evidence type="ECO:0000313" key="1">
    <source>
        <dbReference type="EMBL" id="MFC4416835.1"/>
    </source>
</evidence>
<dbReference type="Proteomes" id="UP001596015">
    <property type="component" value="Unassembled WGS sequence"/>
</dbReference>
<proteinExistence type="predicted"/>
<protein>
    <submittedName>
        <fullName evidence="1">Uncharacterized protein</fullName>
    </submittedName>
</protein>
<evidence type="ECO:0000313" key="2">
    <source>
        <dbReference type="Proteomes" id="UP001596015"/>
    </source>
</evidence>
<dbReference type="RefSeq" id="WP_246941019.1">
    <property type="nucleotide sequence ID" value="NZ_JAKGAK010000006.1"/>
</dbReference>
<keyword evidence="2" id="KW-1185">Reference proteome</keyword>
<name>A0ABV8XFF5_9GAMM</name>
<organism evidence="1 2">
    <name type="scientific">Chromohalobacter beijerinckii</name>
    <dbReference type="NCBI Taxonomy" id="86179"/>
    <lineage>
        <taxon>Bacteria</taxon>
        <taxon>Pseudomonadati</taxon>
        <taxon>Pseudomonadota</taxon>
        <taxon>Gammaproteobacteria</taxon>
        <taxon>Oceanospirillales</taxon>
        <taxon>Halomonadaceae</taxon>
        <taxon>Chromohalobacter</taxon>
    </lineage>
</organism>
<sequence>MKSTNNKDRELSVKLSNLRRLATAPYPSFFVFMEFDGKADVQEIFILHVGDELVSRVVKRVYEEENKGNSDKLHKKKIKLKYREEEKLDEVTGVALRDRLLFFIGDNFHTYVQNKKDHLESTGYESGRYELNVEFSKDDLKKLVEMSVGLGGKLRAEKLKAVEKRFGILGSEPIIPEGGGDFSLENIKPTGVGKVTYKKSEFSPGISFDAELYTSPFNGFVPEKFQLVRISSTFFDLLIYPFAQKFQQHFYIRGDEACYASEARNIYSLLSMASKQDFLYCEYEFNGKKSQALKVRCDGVGYGYEKELEVAECLCEVEHRYGIADSEKTSCKEISSQADSISLLSKLVKGEDASFDVKFEAKKDEVDGKSECAFVFFVWIKIARRMIGVIAYFKNELVGENGNYEVNGAKIVVEDNFSIDINDSEQRKKLDFARKDIELRYEKDNKVFILEGSGESF</sequence>
<comment type="caution">
    <text evidence="1">The sequence shown here is derived from an EMBL/GenBank/DDBJ whole genome shotgun (WGS) entry which is preliminary data.</text>
</comment>
<accession>A0ABV8XFF5</accession>